<organism evidence="3">
    <name type="scientific">Melanaphis sacchari</name>
    <dbReference type="NCBI Taxonomy" id="742174"/>
    <lineage>
        <taxon>Eukaryota</taxon>
        <taxon>Metazoa</taxon>
        <taxon>Ecdysozoa</taxon>
        <taxon>Arthropoda</taxon>
        <taxon>Hexapoda</taxon>
        <taxon>Insecta</taxon>
        <taxon>Pterygota</taxon>
        <taxon>Neoptera</taxon>
        <taxon>Paraneoptera</taxon>
        <taxon>Hemiptera</taxon>
        <taxon>Sternorrhyncha</taxon>
        <taxon>Aphidomorpha</taxon>
        <taxon>Aphidoidea</taxon>
        <taxon>Aphididae</taxon>
        <taxon>Aphidini</taxon>
        <taxon>Melanaphis</taxon>
    </lineage>
</organism>
<gene>
    <name evidence="3" type="primary">lsm12a_0</name>
</gene>
<evidence type="ECO:0000256" key="1">
    <source>
        <dbReference type="SAM" id="MobiDB-lite"/>
    </source>
</evidence>
<accession>A0A2H8TTV9</accession>
<name>A0A2H8TTV9_9HEMI</name>
<dbReference type="InterPro" id="IPR048478">
    <property type="entry name" value="LSM12_LSM"/>
</dbReference>
<dbReference type="SMART" id="SM00995">
    <property type="entry name" value="AD"/>
    <property type="match status" value="1"/>
</dbReference>
<feature type="region of interest" description="Disordered" evidence="1">
    <location>
        <begin position="188"/>
        <end position="212"/>
    </location>
</feature>
<dbReference type="PANTHER" id="PTHR13542">
    <property type="entry name" value="LSM12 HOMOLOG"/>
    <property type="match status" value="1"/>
</dbReference>
<reference evidence="3" key="1">
    <citation type="submission" date="2017-10" db="EMBL/GenBank/DDBJ databases">
        <title>Transcriptome Assembly of Sugarcane Aphid Adults.</title>
        <authorList>
            <person name="Scully E.D."/>
            <person name="Palmer N.A."/>
            <person name="Geib S.M."/>
            <person name="Sarath G."/>
            <person name="Sattler S.E."/>
        </authorList>
    </citation>
    <scope>NUCLEOTIDE SEQUENCE</scope>
    <source>
        <tissue evidence="3">Whole body</tissue>
    </source>
</reference>
<protein>
    <submittedName>
        <fullName evidence="3">Protein LSM12 A</fullName>
    </submittedName>
</protein>
<evidence type="ECO:0000313" key="3">
    <source>
        <dbReference type="EMBL" id="MBW17389.1"/>
    </source>
</evidence>
<proteinExistence type="predicted"/>
<dbReference type="Pfam" id="PF21166">
    <property type="entry name" value="LSM12_LSM"/>
    <property type="match status" value="1"/>
</dbReference>
<evidence type="ECO:0000259" key="2">
    <source>
        <dbReference type="PROSITE" id="PS52001"/>
    </source>
</evidence>
<dbReference type="InterPro" id="IPR039683">
    <property type="entry name" value="Lsm12-like"/>
</dbReference>
<dbReference type="OrthoDB" id="1057137at2759"/>
<dbReference type="EMBL" id="GFXV01005584">
    <property type="protein sequence ID" value="MBW17389.1"/>
    <property type="molecule type" value="Transcribed_RNA"/>
</dbReference>
<dbReference type="Pfam" id="PF09793">
    <property type="entry name" value="AD"/>
    <property type="match status" value="1"/>
</dbReference>
<feature type="domain" description="AD" evidence="2">
    <location>
        <begin position="89"/>
        <end position="186"/>
    </location>
</feature>
<dbReference type="InterPro" id="IPR019181">
    <property type="entry name" value="LSM12_ABD"/>
</dbReference>
<dbReference type="InterPro" id="IPR047574">
    <property type="entry name" value="AD"/>
</dbReference>
<sequence length="212" mass="23506">MAINFYGKHKMAGVNECFSIGSIVMCTNCFDEEIEGEVLGFEPTTKMLILKCPSTNNNPMLNNINIVNLAFAKDVQVKKESNFNPPPLPSLNLNRLNNRIKTQIQDKKRQISAMSANVSPEAQKLYLTITKTIPEVTWQGQNIVVYDHVIISPPYKADNVKGTGNQEDKAILYIKNIVDKFVKDTASQQVSSTPTTHRGKPTAATAVTPQPQ</sequence>
<dbReference type="PROSITE" id="PS52001">
    <property type="entry name" value="AD"/>
    <property type="match status" value="1"/>
</dbReference>
<dbReference type="AlphaFoldDB" id="A0A2H8TTV9"/>